<reference evidence="1 2" key="1">
    <citation type="submission" date="2016-10" db="EMBL/GenBank/DDBJ databases">
        <authorList>
            <person name="de Groot N.N."/>
        </authorList>
    </citation>
    <scope>NUCLEOTIDE SEQUENCE [LARGE SCALE GENOMIC DNA]</scope>
    <source>
        <strain evidence="1 2">DSM 21650</strain>
    </source>
</reference>
<keyword evidence="2" id="KW-1185">Reference proteome</keyword>
<evidence type="ECO:0000313" key="2">
    <source>
        <dbReference type="Proteomes" id="UP000198625"/>
    </source>
</evidence>
<evidence type="ECO:0008006" key="3">
    <source>
        <dbReference type="Google" id="ProtNLM"/>
    </source>
</evidence>
<dbReference type="AlphaFoldDB" id="A0A1H3M9Y0"/>
<gene>
    <name evidence="1" type="ORF">SAMN05660462_00741</name>
</gene>
<dbReference type="EMBL" id="FNQE01000006">
    <property type="protein sequence ID" value="SDY72835.1"/>
    <property type="molecule type" value="Genomic_DNA"/>
</dbReference>
<dbReference type="STRING" id="415015.SAMN05660462_00741"/>
<dbReference type="RefSeq" id="WP_091727390.1">
    <property type="nucleotide sequence ID" value="NZ_FNQE01000006.1"/>
</dbReference>
<evidence type="ECO:0000313" key="1">
    <source>
        <dbReference type="EMBL" id="SDY72835.1"/>
    </source>
</evidence>
<proteinExistence type="predicted"/>
<protein>
    <recommendedName>
        <fullName evidence="3">Response regulatory domain-containing protein</fullName>
    </recommendedName>
</protein>
<dbReference type="Proteomes" id="UP000198625">
    <property type="component" value="Unassembled WGS sequence"/>
</dbReference>
<sequence>MGKKIVFLMYTSMIGQGLEREFLTQKEYETVFTNDYENTELYLNKKTPDIILIEVPDHSSYPIGYCMQVSDRFKKKYPQIKSMLFLNHTPMEEIIEEVIKAKKENRIDGFTTSFTRLEEIVAGLKALK</sequence>
<organism evidence="1 2">
    <name type="scientific">Proteiniborus ethanoligenes</name>
    <dbReference type="NCBI Taxonomy" id="415015"/>
    <lineage>
        <taxon>Bacteria</taxon>
        <taxon>Bacillati</taxon>
        <taxon>Bacillota</taxon>
        <taxon>Clostridia</taxon>
        <taxon>Eubacteriales</taxon>
        <taxon>Proteiniborus</taxon>
    </lineage>
</organism>
<name>A0A1H3M9Y0_9FIRM</name>
<accession>A0A1H3M9Y0</accession>